<reference evidence="1 2" key="1">
    <citation type="journal article" date="2013" name="Nature">
        <title>The genomes of four tapeworm species reveal adaptations to parasitism.</title>
        <authorList>
            <person name="Tsai I.J."/>
            <person name="Zarowiecki M."/>
            <person name="Holroyd N."/>
            <person name="Garciarrubio A."/>
            <person name="Sanchez-Flores A."/>
            <person name="Brooks K.L."/>
            <person name="Tracey A."/>
            <person name="Bobes R.J."/>
            <person name="Fragoso G."/>
            <person name="Sciutto E."/>
            <person name="Aslett M."/>
            <person name="Beasley H."/>
            <person name="Bennett H.M."/>
            <person name="Cai J."/>
            <person name="Camicia F."/>
            <person name="Clark R."/>
            <person name="Cucher M."/>
            <person name="De Silva N."/>
            <person name="Day T.A."/>
            <person name="Deplazes P."/>
            <person name="Estrada K."/>
            <person name="Fernandez C."/>
            <person name="Holland P.W."/>
            <person name="Hou J."/>
            <person name="Hu S."/>
            <person name="Huckvale T."/>
            <person name="Hung S.S."/>
            <person name="Kamenetzky L."/>
            <person name="Keane J.A."/>
            <person name="Kiss F."/>
            <person name="Koziol U."/>
            <person name="Lambert O."/>
            <person name="Liu K."/>
            <person name="Luo X."/>
            <person name="Luo Y."/>
            <person name="Macchiaroli N."/>
            <person name="Nichol S."/>
            <person name="Paps J."/>
            <person name="Parkinson J."/>
            <person name="Pouchkina-Stantcheva N."/>
            <person name="Riddiford N."/>
            <person name="Rosenzvit M."/>
            <person name="Salinas G."/>
            <person name="Wasmuth J.D."/>
            <person name="Zamanian M."/>
            <person name="Zheng Y."/>
            <person name="Cai X."/>
            <person name="Soberon X."/>
            <person name="Olson P.D."/>
            <person name="Laclette J.P."/>
            <person name="Brehm K."/>
            <person name="Berriman M."/>
            <person name="Garciarrubio A."/>
            <person name="Bobes R.J."/>
            <person name="Fragoso G."/>
            <person name="Sanchez-Flores A."/>
            <person name="Estrada K."/>
            <person name="Cevallos M.A."/>
            <person name="Morett E."/>
            <person name="Gonzalez V."/>
            <person name="Portillo T."/>
            <person name="Ochoa-Leyva A."/>
            <person name="Jose M.V."/>
            <person name="Sciutto E."/>
            <person name="Landa A."/>
            <person name="Jimenez L."/>
            <person name="Valdes V."/>
            <person name="Carrero J.C."/>
            <person name="Larralde C."/>
            <person name="Morales-Montor J."/>
            <person name="Limon-Lason J."/>
            <person name="Soberon X."/>
            <person name="Laclette J.P."/>
        </authorList>
    </citation>
    <scope>NUCLEOTIDE SEQUENCE [LARGE SCALE GENOMIC DNA]</scope>
</reference>
<dbReference type="Proteomes" id="UP000492820">
    <property type="component" value="Unassembled WGS sequence"/>
</dbReference>
<proteinExistence type="predicted"/>
<sequence length="32" mass="3257">MKISAFGAPVFLPNKLGGTSLPLVDDALLGTI</sequence>
<dbReference type="EMBL" id="LK028578">
    <property type="protein sequence ID" value="CDS18262.1"/>
    <property type="molecule type" value="Genomic_DNA"/>
</dbReference>
<evidence type="ECO:0000313" key="2">
    <source>
        <dbReference type="Proteomes" id="UP000492820"/>
    </source>
</evidence>
<dbReference type="WBParaSite" id="EgrG_000602200">
    <property type="protein sequence ID" value="EgrG_000602200"/>
    <property type="gene ID" value="EgrG_000602200"/>
</dbReference>
<accession>A0A068WIM7</accession>
<dbReference type="AlphaFoldDB" id="A0A068WIM7"/>
<evidence type="ECO:0000313" key="1">
    <source>
        <dbReference type="EMBL" id="CDS18262.1"/>
    </source>
</evidence>
<protein>
    <submittedName>
        <fullName evidence="3">Transposase</fullName>
    </submittedName>
</protein>
<reference evidence="1" key="2">
    <citation type="submission" date="2014-06" db="EMBL/GenBank/DDBJ databases">
        <authorList>
            <person name="Aslett M."/>
        </authorList>
    </citation>
    <scope>NUCLEOTIDE SEQUENCE</scope>
</reference>
<name>A0A068WIM7_ECHGR</name>
<reference evidence="3" key="3">
    <citation type="submission" date="2020-10" db="UniProtKB">
        <authorList>
            <consortium name="WormBaseParasite"/>
        </authorList>
    </citation>
    <scope>IDENTIFICATION</scope>
</reference>
<evidence type="ECO:0000313" key="3">
    <source>
        <dbReference type="WBParaSite" id="EgrG_000602200"/>
    </source>
</evidence>
<gene>
    <name evidence="1" type="ORF">EgrG_000602200</name>
</gene>
<organism evidence="1">
    <name type="scientific">Echinococcus granulosus</name>
    <name type="common">Hydatid tapeworm</name>
    <dbReference type="NCBI Taxonomy" id="6210"/>
    <lineage>
        <taxon>Eukaryota</taxon>
        <taxon>Metazoa</taxon>
        <taxon>Spiralia</taxon>
        <taxon>Lophotrochozoa</taxon>
        <taxon>Platyhelminthes</taxon>
        <taxon>Cestoda</taxon>
        <taxon>Eucestoda</taxon>
        <taxon>Cyclophyllidea</taxon>
        <taxon>Taeniidae</taxon>
        <taxon>Echinococcus</taxon>
        <taxon>Echinococcus granulosus group</taxon>
    </lineage>
</organism>